<keyword evidence="2" id="KW-0812">Transmembrane</keyword>
<keyword evidence="2" id="KW-1133">Transmembrane helix</keyword>
<feature type="coiled-coil region" evidence="1">
    <location>
        <begin position="661"/>
        <end position="688"/>
    </location>
</feature>
<dbReference type="InterPro" id="IPR011029">
    <property type="entry name" value="DEATH-like_dom_sf"/>
</dbReference>
<evidence type="ECO:0000256" key="2">
    <source>
        <dbReference type="SAM" id="Phobius"/>
    </source>
</evidence>
<keyword evidence="1" id="KW-0175">Coiled coil</keyword>
<reference evidence="3" key="1">
    <citation type="submission" date="2017-05" db="UniProtKB">
        <authorList>
            <consortium name="EnsemblMetazoa"/>
        </authorList>
    </citation>
    <scope>IDENTIFICATION</scope>
</reference>
<evidence type="ECO:0008006" key="4">
    <source>
        <dbReference type="Google" id="ProtNLM"/>
    </source>
</evidence>
<accession>A0A1X7TVC9</accession>
<evidence type="ECO:0000313" key="3">
    <source>
        <dbReference type="EnsemblMetazoa" id="Aqu2.1.19012_001"/>
    </source>
</evidence>
<organism evidence="3">
    <name type="scientific">Amphimedon queenslandica</name>
    <name type="common">Sponge</name>
    <dbReference type="NCBI Taxonomy" id="400682"/>
    <lineage>
        <taxon>Eukaryota</taxon>
        <taxon>Metazoa</taxon>
        <taxon>Porifera</taxon>
        <taxon>Demospongiae</taxon>
        <taxon>Heteroscleromorpha</taxon>
        <taxon>Haplosclerida</taxon>
        <taxon>Niphatidae</taxon>
        <taxon>Amphimedon</taxon>
    </lineage>
</organism>
<keyword evidence="2" id="KW-0472">Membrane</keyword>
<dbReference type="InParanoid" id="A0A1X7TVC9"/>
<feature type="transmembrane region" description="Helical" evidence="2">
    <location>
        <begin position="722"/>
        <end position="745"/>
    </location>
</feature>
<proteinExistence type="predicted"/>
<dbReference type="EnsemblMetazoa" id="Aqu2.1.19012_001">
    <property type="protein sequence ID" value="Aqu2.1.19012_001"/>
    <property type="gene ID" value="Aqu2.1.19012"/>
</dbReference>
<dbReference type="SUPFAM" id="SSF47986">
    <property type="entry name" value="DEATH domain"/>
    <property type="match status" value="1"/>
</dbReference>
<evidence type="ECO:0000256" key="1">
    <source>
        <dbReference type="SAM" id="Coils"/>
    </source>
</evidence>
<dbReference type="Gene3D" id="1.10.533.10">
    <property type="entry name" value="Death Domain, Fas"/>
    <property type="match status" value="2"/>
</dbReference>
<feature type="transmembrane region" description="Helical" evidence="2">
    <location>
        <begin position="687"/>
        <end position="716"/>
    </location>
</feature>
<protein>
    <recommendedName>
        <fullName evidence="4">Death domain-containing protein</fullName>
    </recommendedName>
</protein>
<sequence length="1561" mass="176580">MASKLATASKLAPGSSSAKNQLKIIDLAEVLQLLKRHGYSGDRFFDLGLYLGLSPATLNVITLNHKGDIETCLRECLTKWLKKADNVQKTKGGPTIYSLVSALRELGENRVADGIDMEKHPACRILAHHTTNRSLVTALPQLATVLYLDKVIKKEMQTVKRTLLIQLREAVCIDNLKLEAFAVILCRNNSTAKIGNAIIKEYKEVYSSDEIIKAKNNNGLPTIYIPLSVTSEFKMMRLKLADTFFEVGSSMMNNPNCTINYLKYVLRQYNKALRPQLDQCEDVHDILELVCDSCPLDDISVLEHFVNKFNIEEAKRVIEEYKEAVEEFREKKLSECLKEQFSRASPLKCEEITIVIDEDADDFTLKDVKRLSLAVFENLSQHVKLNVIIEGSITITCSFPLILSEQLITVAQGNIAILRANQVKRLTIGYCTVYEVHEIGFRSDEQQFPLSLSTDSGLLKQLMVSLTVQLINSEEKVSYEESMTLEREAESLIQKLDAKIKILGDRRAESDEFKDEFEEFKEMKEILEEQLVVPAFKVKNFFEDITEKLPNIAKAFNNSVTDTKELVSEATEGLKVIRKHKKVREVYQVKESYRSLSKATEAVHTYLDKVNGLYQLLSEQTPDVMEDIESGELKSTEKFAAEIEEILKNSSYDYEILRDCFKEFATNCDNAQIELTRLKKQAQFIQATAAAGGLAAGGIAASLLVGVFTAGIGAAVGVPLTLAATAGTATGVAIALKFHITAATFRKMNERLEKLRQIERMQYLLNEIHLTNKQIKKMTPDECKNLAETMRSILKESIRLYNEISRGLEIAEGIKQLSPVSKWPLFLLLLTELEIDDLAEILQLLRRQGYSRIKYYDLGLSPPTLDVIMLDHKGDIESCLRECLAKWLQKADNVQETKGGPTIYSLVSALRELGENGVADGIDMERNIFFSDDLIDNGKEFKMMRLKLAHIFFEVGSIMMSNPQYPTISYFKYVLGLYDEALRPQLAQCRDVREILQLVFYHCQLDDITPLEYFINQFNIEEAKPVIEEYKKAVDEFREVKLSQCLNQLFLYGSPLKCEEITIVIDKDAQDFTLKDVKRLSSAVFKSLSQHVRLIVIRESSSFTIICSFPLILSEQLITIALNNIDVLKENKVKKLTIGYCTVYEVKIDDAFTSTILRSDKEQYHTTSISASSDLSKQLMLSLNVQLINSKEEVNALNEENKRLMTEAESLKDLLDTKNKIICARIIEYDMFKRKAEEYREKNDILEEQLALFQSEKESKVADEIPAYKVQIFFEDLNVKLPRIAGSFNTIITETKVLVDEATDGLEVMRRYKEVRQIPQVKESVKCLKNAIAAVYTYLDKVNGLYRILEKQIPDIIEDIESEELRGIELLASKINKIVQSCKNDYTTLVECFREFATSINVAQIELTRLKEEAEAKRRNAIAISAAAATTGLVLGIFTLGAGAVASAASTAARAAAITALAYSIAAYGTAVESFDKTSSKRFKADQYELIQNMIDGINQMMKENARIGRMTPNERTNLGMTMRSTLEESVKLYKETSCGLESTERIKNTFTREVDNTFYD</sequence>
<feature type="coiled-coil region" evidence="1">
    <location>
        <begin position="1180"/>
        <end position="1256"/>
    </location>
</feature>
<name>A0A1X7TVC9_AMPQE</name>
<dbReference type="CDD" id="cd01670">
    <property type="entry name" value="Death"/>
    <property type="match status" value="2"/>
</dbReference>